<dbReference type="EMBL" id="KN837255">
    <property type="protein sequence ID" value="KIJ30721.1"/>
    <property type="molecule type" value="Genomic_DNA"/>
</dbReference>
<evidence type="ECO:0000313" key="4">
    <source>
        <dbReference type="Proteomes" id="UP000054279"/>
    </source>
</evidence>
<evidence type="ECO:0000313" key="3">
    <source>
        <dbReference type="EMBL" id="KIJ30721.1"/>
    </source>
</evidence>
<feature type="transmembrane region" description="Helical" evidence="1">
    <location>
        <begin position="83"/>
        <end position="106"/>
    </location>
</feature>
<feature type="transmembrane region" description="Helical" evidence="1">
    <location>
        <begin position="218"/>
        <end position="238"/>
    </location>
</feature>
<keyword evidence="1" id="KW-1133">Transmembrane helix</keyword>
<feature type="domain" description="DUF6533" evidence="2">
    <location>
        <begin position="18"/>
        <end position="62"/>
    </location>
</feature>
<gene>
    <name evidence="3" type="ORF">M422DRAFT_36430</name>
</gene>
<keyword evidence="1" id="KW-0812">Transmembrane</keyword>
<dbReference type="Proteomes" id="UP000054279">
    <property type="component" value="Unassembled WGS sequence"/>
</dbReference>
<feature type="transmembrane region" description="Helical" evidence="1">
    <location>
        <begin position="244"/>
        <end position="263"/>
    </location>
</feature>
<feature type="transmembrane region" description="Helical" evidence="1">
    <location>
        <begin position="179"/>
        <end position="198"/>
    </location>
</feature>
<proteinExistence type="predicted"/>
<accession>A0A0C9UZ83</accession>
<name>A0A0C9UZ83_SPHS4</name>
<dbReference type="AlphaFoldDB" id="A0A0C9UZ83"/>
<feature type="transmembrane region" description="Helical" evidence="1">
    <location>
        <begin position="56"/>
        <end position="77"/>
    </location>
</feature>
<dbReference type="InterPro" id="IPR045340">
    <property type="entry name" value="DUF6533"/>
</dbReference>
<keyword evidence="1" id="KW-0472">Membrane</keyword>
<sequence length="307" mass="34297">MNIANLDDLFLGTYIARYSALAALIFLFYDAMITFDEEVKYIWERRLSSGKLLFIVNRYLALGDIIYQTYGTFYLGFDIAVCSHFFGSGAGIAIISSLIVQVVQLTRIYALYGGNKKITTILLAICLIAKVTSFLVYYSHPLKISAETFSKLSALPEPTIGCGTFFITGPASLASQLSVLPGLICETILLGAILYKGWDLWIRSSSQPILGIIIWDSLYYYFSLFSLLFVSTFINKWAPPPFRNILRSWLLVVPSVVCSRLILHMRHQAEGSESFYLDTISTGRQDRSYSGGLAYAANSLFGSISWI</sequence>
<organism evidence="3 4">
    <name type="scientific">Sphaerobolus stellatus (strain SS14)</name>
    <dbReference type="NCBI Taxonomy" id="990650"/>
    <lineage>
        <taxon>Eukaryota</taxon>
        <taxon>Fungi</taxon>
        <taxon>Dikarya</taxon>
        <taxon>Basidiomycota</taxon>
        <taxon>Agaricomycotina</taxon>
        <taxon>Agaricomycetes</taxon>
        <taxon>Phallomycetidae</taxon>
        <taxon>Geastrales</taxon>
        <taxon>Sphaerobolaceae</taxon>
        <taxon>Sphaerobolus</taxon>
    </lineage>
</organism>
<feature type="transmembrane region" description="Helical" evidence="1">
    <location>
        <begin position="118"/>
        <end position="138"/>
    </location>
</feature>
<evidence type="ECO:0000256" key="1">
    <source>
        <dbReference type="SAM" id="Phobius"/>
    </source>
</evidence>
<dbReference type="HOGENOM" id="CLU_035509_15_2_1"/>
<reference evidence="3 4" key="1">
    <citation type="submission" date="2014-06" db="EMBL/GenBank/DDBJ databases">
        <title>Evolutionary Origins and Diversification of the Mycorrhizal Mutualists.</title>
        <authorList>
            <consortium name="DOE Joint Genome Institute"/>
            <consortium name="Mycorrhizal Genomics Consortium"/>
            <person name="Kohler A."/>
            <person name="Kuo A."/>
            <person name="Nagy L.G."/>
            <person name="Floudas D."/>
            <person name="Copeland A."/>
            <person name="Barry K.W."/>
            <person name="Cichocki N."/>
            <person name="Veneault-Fourrey C."/>
            <person name="LaButti K."/>
            <person name="Lindquist E.A."/>
            <person name="Lipzen A."/>
            <person name="Lundell T."/>
            <person name="Morin E."/>
            <person name="Murat C."/>
            <person name="Riley R."/>
            <person name="Ohm R."/>
            <person name="Sun H."/>
            <person name="Tunlid A."/>
            <person name="Henrissat B."/>
            <person name="Grigoriev I.V."/>
            <person name="Hibbett D.S."/>
            <person name="Martin F."/>
        </authorList>
    </citation>
    <scope>NUCLEOTIDE SEQUENCE [LARGE SCALE GENOMIC DNA]</scope>
    <source>
        <strain evidence="3 4">SS14</strain>
    </source>
</reference>
<feature type="transmembrane region" description="Helical" evidence="1">
    <location>
        <begin position="15"/>
        <end position="35"/>
    </location>
</feature>
<keyword evidence="4" id="KW-1185">Reference proteome</keyword>
<dbReference type="OrthoDB" id="3354157at2759"/>
<protein>
    <recommendedName>
        <fullName evidence="2">DUF6533 domain-containing protein</fullName>
    </recommendedName>
</protein>
<dbReference type="Pfam" id="PF20151">
    <property type="entry name" value="DUF6533"/>
    <property type="match status" value="1"/>
</dbReference>
<evidence type="ECO:0000259" key="2">
    <source>
        <dbReference type="Pfam" id="PF20151"/>
    </source>
</evidence>